<reference evidence="2" key="1">
    <citation type="journal article" date="2019" name="Int. J. Syst. Evol. Microbiol.">
        <title>The Global Catalogue of Microorganisms (GCM) 10K type strain sequencing project: providing services to taxonomists for standard genome sequencing and annotation.</title>
        <authorList>
            <consortium name="The Broad Institute Genomics Platform"/>
            <consortium name="The Broad Institute Genome Sequencing Center for Infectious Disease"/>
            <person name="Wu L."/>
            <person name="Ma J."/>
        </authorList>
    </citation>
    <scope>NUCLEOTIDE SEQUENCE [LARGE SCALE GENOMIC DNA]</scope>
    <source>
        <strain evidence="2">JCM 16702</strain>
    </source>
</reference>
<dbReference type="Proteomes" id="UP001500683">
    <property type="component" value="Unassembled WGS sequence"/>
</dbReference>
<keyword evidence="2" id="KW-1185">Reference proteome</keyword>
<accession>A0ABP7VLX9</accession>
<organism evidence="1 2">
    <name type="scientific">Actinomadura miaoliensis</name>
    <dbReference type="NCBI Taxonomy" id="430685"/>
    <lineage>
        <taxon>Bacteria</taxon>
        <taxon>Bacillati</taxon>
        <taxon>Actinomycetota</taxon>
        <taxon>Actinomycetes</taxon>
        <taxon>Streptosporangiales</taxon>
        <taxon>Thermomonosporaceae</taxon>
        <taxon>Actinomadura</taxon>
    </lineage>
</organism>
<dbReference type="EMBL" id="BAAAZG010000016">
    <property type="protein sequence ID" value="GAA4069870.1"/>
    <property type="molecule type" value="Genomic_DNA"/>
</dbReference>
<protein>
    <submittedName>
        <fullName evidence="1">Uncharacterized protein</fullName>
    </submittedName>
</protein>
<evidence type="ECO:0000313" key="1">
    <source>
        <dbReference type="EMBL" id="GAA4069870.1"/>
    </source>
</evidence>
<gene>
    <name evidence="1" type="ORF">GCM10022214_26550</name>
</gene>
<name>A0ABP7VLX9_9ACTN</name>
<proteinExistence type="predicted"/>
<sequence length="45" mass="4554">MFAVNAAPGGARLLDSVQPRVLDGLGSDAAMQFVGGRLQAENVGP</sequence>
<evidence type="ECO:0000313" key="2">
    <source>
        <dbReference type="Proteomes" id="UP001500683"/>
    </source>
</evidence>
<comment type="caution">
    <text evidence="1">The sequence shown here is derived from an EMBL/GenBank/DDBJ whole genome shotgun (WGS) entry which is preliminary data.</text>
</comment>